<proteinExistence type="predicted"/>
<keyword evidence="2" id="KW-1185">Reference proteome</keyword>
<protein>
    <submittedName>
        <fullName evidence="1">TIGR03089 family protein</fullName>
    </submittedName>
</protein>
<organism evidence="1 2">
    <name type="scientific">Cellulosimicrobium composti</name>
    <dbReference type="NCBI Taxonomy" id="2672572"/>
    <lineage>
        <taxon>Bacteria</taxon>
        <taxon>Bacillati</taxon>
        <taxon>Actinomycetota</taxon>
        <taxon>Actinomycetes</taxon>
        <taxon>Micrococcales</taxon>
        <taxon>Promicromonosporaceae</taxon>
        <taxon>Cellulosimicrobium</taxon>
    </lineage>
</organism>
<dbReference type="RefSeq" id="WP_162290485.1">
    <property type="nucleotide sequence ID" value="NZ_JAAFAN010000081.1"/>
</dbReference>
<reference evidence="1 2" key="1">
    <citation type="journal article" date="2021" name="Arch. Microbiol.">
        <title>Cellulosimicrobium fucosivorans sp. nov., isolated from San Elijo Lagoon, contains a fucose metabolic pathway linked to carotenoid production.</title>
        <authorList>
            <person name="Aviles F.A."/>
            <person name="Kyndt J.A."/>
        </authorList>
    </citation>
    <scope>NUCLEOTIDE SEQUENCE [LARGE SCALE GENOMIC DNA]</scope>
    <source>
        <strain evidence="1 2">SE3</strain>
    </source>
</reference>
<dbReference type="SUPFAM" id="SSF56801">
    <property type="entry name" value="Acetyl-CoA synthetase-like"/>
    <property type="match status" value="1"/>
</dbReference>
<dbReference type="Proteomes" id="UP000471672">
    <property type="component" value="Unassembled WGS sequence"/>
</dbReference>
<name>A0ABX0BEW2_9MICO</name>
<dbReference type="Gene3D" id="3.40.50.12780">
    <property type="entry name" value="N-terminal domain of ligase-like"/>
    <property type="match status" value="1"/>
</dbReference>
<comment type="caution">
    <text evidence="1">The sequence shown here is derived from an EMBL/GenBank/DDBJ whole genome shotgun (WGS) entry which is preliminary data.</text>
</comment>
<dbReference type="InterPro" id="IPR042099">
    <property type="entry name" value="ANL_N_sf"/>
</dbReference>
<evidence type="ECO:0000313" key="2">
    <source>
        <dbReference type="Proteomes" id="UP000471672"/>
    </source>
</evidence>
<evidence type="ECO:0000313" key="1">
    <source>
        <dbReference type="EMBL" id="NDO91182.1"/>
    </source>
</evidence>
<gene>
    <name evidence="1" type="ORF">GYH36_17250</name>
</gene>
<dbReference type="EMBL" id="JAAFAN010000081">
    <property type="protein sequence ID" value="NDO91182.1"/>
    <property type="molecule type" value="Genomic_DNA"/>
</dbReference>
<sequence>MVTAPHARAPRADRPDDVSDLLRLLVREPGRPRLTWYGDDGERVELSGAVLENWVNKTTNLLVEEFDASPGTRILLDLPAHWRTTVWALAAWRVGATVVLVEDDDTAEPAATRPDVVVTTRPGRWSGTRADLVAVALPALARRFDADLPAGAVDAASAVMTYGDQVGWAPDPDPTATAVEGPDGYAVGHADLVAQAPAPAGAAPGSRVLLRGTGAVADVLRALVAVLADDGSVVLLSPGRSRTLDEDGPALERLVATERVTAAPVH</sequence>
<accession>A0ABX0BEW2</accession>
<dbReference type="NCBIfam" id="TIGR03089">
    <property type="entry name" value="TIGR03089 family protein"/>
    <property type="match status" value="1"/>
</dbReference>
<dbReference type="InterPro" id="IPR017523">
    <property type="entry name" value="Rv3268"/>
</dbReference>